<dbReference type="InterPro" id="IPR041545">
    <property type="entry name" value="DUF5601"/>
</dbReference>
<accession>A0A0L7LF95</accession>
<protein>
    <submittedName>
        <fullName evidence="6">Rab5 GDP/GTP exchange factor</fullName>
    </submittedName>
</protein>
<keyword evidence="2" id="KW-0863">Zinc-finger</keyword>
<evidence type="ECO:0000256" key="3">
    <source>
        <dbReference type="ARBA" id="ARBA00022833"/>
    </source>
</evidence>
<dbReference type="SMART" id="SM00259">
    <property type="entry name" value="ZnF_A20"/>
    <property type="match status" value="1"/>
</dbReference>
<dbReference type="PROSITE" id="PS51036">
    <property type="entry name" value="ZF_A20"/>
    <property type="match status" value="1"/>
</dbReference>
<organism evidence="6 7">
    <name type="scientific">Operophtera brumata</name>
    <name type="common">Winter moth</name>
    <name type="synonym">Phalaena brumata</name>
    <dbReference type="NCBI Taxonomy" id="104452"/>
    <lineage>
        <taxon>Eukaryota</taxon>
        <taxon>Metazoa</taxon>
        <taxon>Ecdysozoa</taxon>
        <taxon>Arthropoda</taxon>
        <taxon>Hexapoda</taxon>
        <taxon>Insecta</taxon>
        <taxon>Pterygota</taxon>
        <taxon>Neoptera</taxon>
        <taxon>Endopterygota</taxon>
        <taxon>Lepidoptera</taxon>
        <taxon>Glossata</taxon>
        <taxon>Ditrysia</taxon>
        <taxon>Geometroidea</taxon>
        <taxon>Geometridae</taxon>
        <taxon>Larentiinae</taxon>
        <taxon>Operophtera</taxon>
    </lineage>
</organism>
<sequence>MWFGPNLQRSYKYMMFASKMPSLRIDQSDLKCKNGCDYFGNPQWQGYCSKCHREQMQKQRRAGSATLPKPEQRKPERSLKPSTHSSFSKFEEKRLRQSETLKKKLQFSVFKKSNTEDHDHSEKRAPEFKIPAQVFEQMKKDFRLRFSNLTPAMDRDVRVFVHTFIMDRFMKHMDSSHHFANVDSDMKERLMDFVEKHAMTYLHDWVCERRLDCKLDRDSARCRQLLYKAISGM</sequence>
<dbReference type="GO" id="GO:0008270">
    <property type="term" value="F:zinc ion binding"/>
    <property type="evidence" value="ECO:0007669"/>
    <property type="project" value="UniProtKB-KW"/>
</dbReference>
<feature type="region of interest" description="Disordered" evidence="4">
    <location>
        <begin position="59"/>
        <end position="94"/>
    </location>
</feature>
<keyword evidence="7" id="KW-1185">Reference proteome</keyword>
<feature type="compositionally biased region" description="Basic and acidic residues" evidence="4">
    <location>
        <begin position="70"/>
        <end position="79"/>
    </location>
</feature>
<comment type="caution">
    <text evidence="6">The sequence shown here is derived from an EMBL/GenBank/DDBJ whole genome shotgun (WGS) entry which is preliminary data.</text>
</comment>
<name>A0A0L7LF95_OPEBR</name>
<dbReference type="AlphaFoldDB" id="A0A0L7LF95"/>
<dbReference type="Gene3D" id="1.10.246.120">
    <property type="match status" value="1"/>
</dbReference>
<evidence type="ECO:0000256" key="1">
    <source>
        <dbReference type="ARBA" id="ARBA00022723"/>
    </source>
</evidence>
<dbReference type="Gene3D" id="1.20.5.4770">
    <property type="match status" value="1"/>
</dbReference>
<dbReference type="STRING" id="104452.A0A0L7LF95"/>
<dbReference type="Pfam" id="PF18151">
    <property type="entry name" value="DUF5601"/>
    <property type="match status" value="1"/>
</dbReference>
<dbReference type="EMBL" id="JTDY01001368">
    <property type="protein sequence ID" value="KOB74054.1"/>
    <property type="molecule type" value="Genomic_DNA"/>
</dbReference>
<evidence type="ECO:0000259" key="5">
    <source>
        <dbReference type="PROSITE" id="PS51036"/>
    </source>
</evidence>
<evidence type="ECO:0000256" key="4">
    <source>
        <dbReference type="SAM" id="MobiDB-lite"/>
    </source>
</evidence>
<evidence type="ECO:0000313" key="7">
    <source>
        <dbReference type="Proteomes" id="UP000037510"/>
    </source>
</evidence>
<evidence type="ECO:0000313" key="6">
    <source>
        <dbReference type="EMBL" id="KOB74054.1"/>
    </source>
</evidence>
<proteinExistence type="predicted"/>
<dbReference type="Proteomes" id="UP000037510">
    <property type="component" value="Unassembled WGS sequence"/>
</dbReference>
<dbReference type="Pfam" id="PF01754">
    <property type="entry name" value="zf-A20"/>
    <property type="match status" value="1"/>
</dbReference>
<keyword evidence="3" id="KW-0862">Zinc</keyword>
<dbReference type="SUPFAM" id="SSF57716">
    <property type="entry name" value="Glucocorticoid receptor-like (DNA-binding domain)"/>
    <property type="match status" value="1"/>
</dbReference>
<feature type="domain" description="A20-type" evidence="5">
    <location>
        <begin position="26"/>
        <end position="60"/>
    </location>
</feature>
<keyword evidence="1" id="KW-0479">Metal-binding</keyword>
<gene>
    <name evidence="6" type="ORF">OBRU01_09687</name>
</gene>
<evidence type="ECO:0000256" key="2">
    <source>
        <dbReference type="ARBA" id="ARBA00022771"/>
    </source>
</evidence>
<dbReference type="GO" id="GO:0003677">
    <property type="term" value="F:DNA binding"/>
    <property type="evidence" value="ECO:0007669"/>
    <property type="project" value="InterPro"/>
</dbReference>
<dbReference type="InterPro" id="IPR002653">
    <property type="entry name" value="Znf_A20"/>
</dbReference>
<reference evidence="6 7" key="1">
    <citation type="journal article" date="2015" name="Genome Biol. Evol.">
        <title>The genome of winter moth (Operophtera brumata) provides a genomic perspective on sexual dimorphism and phenology.</title>
        <authorList>
            <person name="Derks M.F."/>
            <person name="Smit S."/>
            <person name="Salis L."/>
            <person name="Schijlen E."/>
            <person name="Bossers A."/>
            <person name="Mateman C."/>
            <person name="Pijl A.S."/>
            <person name="de Ridder D."/>
            <person name="Groenen M.A."/>
            <person name="Visser M.E."/>
            <person name="Megens H.J."/>
        </authorList>
    </citation>
    <scope>NUCLEOTIDE SEQUENCE [LARGE SCALE GENOMIC DNA]</scope>
    <source>
        <strain evidence="6">WM2013NL</strain>
        <tissue evidence="6">Head and thorax</tissue>
    </source>
</reference>